<comment type="caution">
    <text evidence="1">The sequence shown here is derived from an EMBL/GenBank/DDBJ whole genome shotgun (WGS) entry which is preliminary data.</text>
</comment>
<keyword evidence="2" id="KW-1185">Reference proteome</keyword>
<evidence type="ECO:0000313" key="2">
    <source>
        <dbReference type="Proteomes" id="UP000004947"/>
    </source>
</evidence>
<sequence length="270" mass="29333">MKVNRMTGSKLLILIFISSLQYIYADPLKLSLDFTNYIDGTQPDQLISNTGTAFDGLKLGMVYLDVVNTSPYSIDAVLSSTSSYVGNYNRNGAVGSDIQINQAINQLSTYNLSFYESGTTNLFDFESLPDDINYSLSLYDIDGSIRNGVRTETIEFLTDGEFQLTTTTTVDQIGDTLFTNQQVGNVPNPLEGATDLTAQQEDASVIANFTNQNSIDFIATTGGVGGNRNIFIDGGDFVEFDNATVAPGAPTPPFFALVIFMMISALKSRI</sequence>
<reference evidence="1 2" key="1">
    <citation type="journal article" date="2010" name="J. Bacteriol.">
        <title>Genome sequence of Lentisphaera araneosa HTCC2155T, the type species of the order Lentisphaerales in the phylum Lentisphaerae.</title>
        <authorList>
            <person name="Thrash J.C."/>
            <person name="Cho J.C."/>
            <person name="Vergin K.L."/>
            <person name="Morris R.M."/>
            <person name="Giovannoni S.J."/>
        </authorList>
    </citation>
    <scope>NUCLEOTIDE SEQUENCE [LARGE SCALE GENOMIC DNA]</scope>
    <source>
        <strain evidence="1 2">HTCC2155</strain>
    </source>
</reference>
<dbReference type="Proteomes" id="UP000004947">
    <property type="component" value="Unassembled WGS sequence"/>
</dbReference>
<dbReference type="RefSeq" id="WP_007277029.1">
    <property type="nucleotide sequence ID" value="NZ_ABCK01000002.1"/>
</dbReference>
<proteinExistence type="predicted"/>
<organism evidence="1 2">
    <name type="scientific">Lentisphaera araneosa HTCC2155</name>
    <dbReference type="NCBI Taxonomy" id="313628"/>
    <lineage>
        <taxon>Bacteria</taxon>
        <taxon>Pseudomonadati</taxon>
        <taxon>Lentisphaerota</taxon>
        <taxon>Lentisphaeria</taxon>
        <taxon>Lentisphaerales</taxon>
        <taxon>Lentisphaeraceae</taxon>
        <taxon>Lentisphaera</taxon>
    </lineage>
</organism>
<accession>A6DGI8</accession>
<protein>
    <submittedName>
        <fullName evidence="1">Uncharacterized protein</fullName>
    </submittedName>
</protein>
<dbReference type="EMBL" id="ABCK01000002">
    <property type="protein sequence ID" value="EDM29305.1"/>
    <property type="molecule type" value="Genomic_DNA"/>
</dbReference>
<dbReference type="AlphaFoldDB" id="A6DGI8"/>
<name>A6DGI8_9BACT</name>
<gene>
    <name evidence="1" type="ORF">LNTAR_22984</name>
</gene>
<evidence type="ECO:0000313" key="1">
    <source>
        <dbReference type="EMBL" id="EDM29305.1"/>
    </source>
</evidence>
<dbReference type="STRING" id="313628.LNTAR_22984"/>